<name>A0A392SLW4_9FABA</name>
<keyword evidence="3" id="KW-0808">Transferase</keyword>
<dbReference type="PANTHER" id="PTHR48047">
    <property type="entry name" value="GLYCOSYLTRANSFERASE"/>
    <property type="match status" value="1"/>
</dbReference>
<dbReference type="GO" id="GO:0035251">
    <property type="term" value="F:UDP-glucosyltransferase activity"/>
    <property type="evidence" value="ECO:0007669"/>
    <property type="project" value="TreeGrafter"/>
</dbReference>
<dbReference type="AlphaFoldDB" id="A0A392SLW4"/>
<feature type="non-terminal residue" evidence="3">
    <location>
        <position position="102"/>
    </location>
</feature>
<proteinExistence type="inferred from homology"/>
<sequence>MFSDQFYNEKLVVQVIEIGVRIGVENAVHFGDEDEVGDGVQVSRENVKEAIEKVMGEGEGKNERRERARKYADMGKKAIEEGGSSYINMLKLIKDIMHFKSN</sequence>
<protein>
    <submittedName>
        <fullName evidence="3">UDP-glycosyltransferase 73C3-like</fullName>
    </submittedName>
</protein>
<evidence type="ECO:0000256" key="1">
    <source>
        <dbReference type="ARBA" id="ARBA00009995"/>
    </source>
</evidence>
<keyword evidence="4" id="KW-1185">Reference proteome</keyword>
<keyword evidence="2" id="KW-0328">Glycosyltransferase</keyword>
<evidence type="ECO:0000313" key="3">
    <source>
        <dbReference type="EMBL" id="MCI49412.1"/>
    </source>
</evidence>
<dbReference type="Gene3D" id="3.40.50.2000">
    <property type="entry name" value="Glycogen Phosphorylase B"/>
    <property type="match status" value="1"/>
</dbReference>
<organism evidence="3 4">
    <name type="scientific">Trifolium medium</name>
    <dbReference type="NCBI Taxonomy" id="97028"/>
    <lineage>
        <taxon>Eukaryota</taxon>
        <taxon>Viridiplantae</taxon>
        <taxon>Streptophyta</taxon>
        <taxon>Embryophyta</taxon>
        <taxon>Tracheophyta</taxon>
        <taxon>Spermatophyta</taxon>
        <taxon>Magnoliopsida</taxon>
        <taxon>eudicotyledons</taxon>
        <taxon>Gunneridae</taxon>
        <taxon>Pentapetalae</taxon>
        <taxon>rosids</taxon>
        <taxon>fabids</taxon>
        <taxon>Fabales</taxon>
        <taxon>Fabaceae</taxon>
        <taxon>Papilionoideae</taxon>
        <taxon>50 kb inversion clade</taxon>
        <taxon>NPAAA clade</taxon>
        <taxon>Hologalegina</taxon>
        <taxon>IRL clade</taxon>
        <taxon>Trifolieae</taxon>
        <taxon>Trifolium</taxon>
    </lineage>
</organism>
<evidence type="ECO:0000313" key="4">
    <source>
        <dbReference type="Proteomes" id="UP000265520"/>
    </source>
</evidence>
<accession>A0A392SLW4</accession>
<comment type="similarity">
    <text evidence="1">Belongs to the UDP-glycosyltransferase family.</text>
</comment>
<dbReference type="Proteomes" id="UP000265520">
    <property type="component" value="Unassembled WGS sequence"/>
</dbReference>
<dbReference type="PANTHER" id="PTHR48047:SF19">
    <property type="entry name" value="GLYCOSYLTRANSFERASE"/>
    <property type="match status" value="1"/>
</dbReference>
<reference evidence="3 4" key="1">
    <citation type="journal article" date="2018" name="Front. Plant Sci.">
        <title>Red Clover (Trifolium pratense) and Zigzag Clover (T. medium) - A Picture of Genomic Similarities and Differences.</title>
        <authorList>
            <person name="Dluhosova J."/>
            <person name="Istvanek J."/>
            <person name="Nedelnik J."/>
            <person name="Repkova J."/>
        </authorList>
    </citation>
    <scope>NUCLEOTIDE SEQUENCE [LARGE SCALE GENOMIC DNA]</scope>
    <source>
        <strain evidence="4">cv. 10/8</strain>
        <tissue evidence="3">Leaf</tissue>
    </source>
</reference>
<evidence type="ECO:0000256" key="2">
    <source>
        <dbReference type="ARBA" id="ARBA00022676"/>
    </source>
</evidence>
<dbReference type="EMBL" id="LXQA010400731">
    <property type="protein sequence ID" value="MCI49412.1"/>
    <property type="molecule type" value="Genomic_DNA"/>
</dbReference>
<comment type="caution">
    <text evidence="3">The sequence shown here is derived from an EMBL/GenBank/DDBJ whole genome shotgun (WGS) entry which is preliminary data.</text>
</comment>
<dbReference type="SUPFAM" id="SSF53756">
    <property type="entry name" value="UDP-Glycosyltransferase/glycogen phosphorylase"/>
    <property type="match status" value="1"/>
</dbReference>